<dbReference type="AlphaFoldDB" id="A0A085U067"/>
<dbReference type="CDD" id="cd02951">
    <property type="entry name" value="SoxW"/>
    <property type="match status" value="1"/>
</dbReference>
<feature type="domain" description="Thioredoxin-like fold" evidence="1">
    <location>
        <begin position="58"/>
        <end position="160"/>
    </location>
</feature>
<dbReference type="InterPro" id="IPR036249">
    <property type="entry name" value="Thioredoxin-like_sf"/>
</dbReference>
<dbReference type="SUPFAM" id="SSF52833">
    <property type="entry name" value="Thioredoxin-like"/>
    <property type="match status" value="1"/>
</dbReference>
<reference evidence="3" key="1">
    <citation type="submission" date="2013-04" db="EMBL/GenBank/DDBJ databases">
        <title>Thioclava sp. 13D2W-2 Genome Sequencing.</title>
        <authorList>
            <person name="Lai Q."/>
            <person name="Li G."/>
            <person name="Shao Z."/>
        </authorList>
    </citation>
    <scope>NUCLEOTIDE SEQUENCE [LARGE SCALE GENOMIC DNA]</scope>
    <source>
        <strain evidence="3">13D2W-2</strain>
    </source>
</reference>
<dbReference type="Gene3D" id="3.40.30.10">
    <property type="entry name" value="Glutaredoxin"/>
    <property type="match status" value="1"/>
</dbReference>
<evidence type="ECO:0000259" key="1">
    <source>
        <dbReference type="Pfam" id="PF13098"/>
    </source>
</evidence>
<dbReference type="STRING" id="1317124.DW2_03609"/>
<dbReference type="Proteomes" id="UP000028607">
    <property type="component" value="Unassembled WGS sequence"/>
</dbReference>
<dbReference type="InterPro" id="IPR012336">
    <property type="entry name" value="Thioredoxin-like_fold"/>
</dbReference>
<dbReference type="PATRIC" id="fig|1317124.6.peg.730"/>
<reference evidence="2 3" key="2">
    <citation type="journal article" date="2015" name="Antonie Van Leeuwenhoek">
        <title>Thioclava indica sp. nov., isolated from surface seawater of the Indian Ocean.</title>
        <authorList>
            <person name="Liu Y."/>
            <person name="Lai Q."/>
            <person name="Du J."/>
            <person name="Xu H."/>
            <person name="Jiang L."/>
            <person name="Shao Z."/>
        </authorList>
    </citation>
    <scope>NUCLEOTIDE SEQUENCE [LARGE SCALE GENOMIC DNA]</scope>
    <source>
        <strain evidence="2 3">13D2W-2</strain>
    </source>
</reference>
<accession>A0A085U067</accession>
<organism evidence="2 3">
    <name type="scientific">Thioclava atlantica</name>
    <dbReference type="NCBI Taxonomy" id="1317124"/>
    <lineage>
        <taxon>Bacteria</taxon>
        <taxon>Pseudomonadati</taxon>
        <taxon>Pseudomonadota</taxon>
        <taxon>Alphaproteobacteria</taxon>
        <taxon>Rhodobacterales</taxon>
        <taxon>Paracoccaceae</taxon>
        <taxon>Thioclava</taxon>
    </lineage>
</organism>
<protein>
    <submittedName>
        <fullName evidence="2">Thioredoxin-like protein/SoxW</fullName>
    </submittedName>
</protein>
<evidence type="ECO:0000313" key="2">
    <source>
        <dbReference type="EMBL" id="KFE36364.1"/>
    </source>
</evidence>
<name>A0A085U067_9RHOB</name>
<comment type="caution">
    <text evidence="2">The sequence shown here is derived from an EMBL/GenBank/DDBJ whole genome shotgun (WGS) entry which is preliminary data.</text>
</comment>
<evidence type="ECO:0000313" key="3">
    <source>
        <dbReference type="Proteomes" id="UP000028607"/>
    </source>
</evidence>
<dbReference type="EMBL" id="AQRC01000002">
    <property type="protein sequence ID" value="KFE36364.1"/>
    <property type="molecule type" value="Genomic_DNA"/>
</dbReference>
<dbReference type="RefSeq" id="WP_202900081.1">
    <property type="nucleotide sequence ID" value="NZ_AQRC01000002.1"/>
</dbReference>
<gene>
    <name evidence="2" type="ORF">DW2_03609</name>
</gene>
<dbReference type="eggNOG" id="COG2143">
    <property type="taxonomic scope" value="Bacteria"/>
</dbReference>
<dbReference type="InterPro" id="IPR006311">
    <property type="entry name" value="TAT_signal"/>
</dbReference>
<proteinExistence type="predicted"/>
<dbReference type="InterPro" id="IPR041737">
    <property type="entry name" value="SoxW"/>
</dbReference>
<dbReference type="Pfam" id="PF13098">
    <property type="entry name" value="Thioredoxin_2"/>
    <property type="match status" value="1"/>
</dbReference>
<keyword evidence="3" id="KW-1185">Reference proteome</keyword>
<dbReference type="PROSITE" id="PS51318">
    <property type="entry name" value="TAT"/>
    <property type="match status" value="1"/>
</dbReference>
<sequence length="204" mass="22621">MNRREMLALTGGAMVASGAMGGAAHPARAEAVMGDGGLYQQGFFHDSFLDLGEDLSEAADQGKGLLVLFEQRGCPYCREMHLVNFARPEITDLIATNFLVLQLDLWGAREVTDFDGEELEERALAQKWFVNFTPTQVLIPAQNAGAADLRAAEAFRMPGYFKPFHHLSGLEYVASGAYRDQPFQRFLQDKFSALQEKGIDPDVW</sequence>